<keyword evidence="1" id="KW-1133">Transmembrane helix</keyword>
<dbReference type="EMBL" id="REGN01007959">
    <property type="protein sequence ID" value="RNA04794.1"/>
    <property type="molecule type" value="Genomic_DNA"/>
</dbReference>
<name>A0A3M7Q0P9_BRAPC</name>
<evidence type="ECO:0000313" key="2">
    <source>
        <dbReference type="EMBL" id="RNA04794.1"/>
    </source>
</evidence>
<organism evidence="2 3">
    <name type="scientific">Brachionus plicatilis</name>
    <name type="common">Marine rotifer</name>
    <name type="synonym">Brachionus muelleri</name>
    <dbReference type="NCBI Taxonomy" id="10195"/>
    <lineage>
        <taxon>Eukaryota</taxon>
        <taxon>Metazoa</taxon>
        <taxon>Spiralia</taxon>
        <taxon>Gnathifera</taxon>
        <taxon>Rotifera</taxon>
        <taxon>Eurotatoria</taxon>
        <taxon>Monogononta</taxon>
        <taxon>Pseudotrocha</taxon>
        <taxon>Ploima</taxon>
        <taxon>Brachionidae</taxon>
        <taxon>Brachionus</taxon>
    </lineage>
</organism>
<comment type="caution">
    <text evidence="2">The sequence shown here is derived from an EMBL/GenBank/DDBJ whole genome shotgun (WGS) entry which is preliminary data.</text>
</comment>
<keyword evidence="1" id="KW-0472">Membrane</keyword>
<accession>A0A3M7Q0P9</accession>
<evidence type="ECO:0000313" key="3">
    <source>
        <dbReference type="Proteomes" id="UP000276133"/>
    </source>
</evidence>
<protein>
    <submittedName>
        <fullName evidence="2">Uncharacterized protein</fullName>
    </submittedName>
</protein>
<evidence type="ECO:0000256" key="1">
    <source>
        <dbReference type="SAM" id="Phobius"/>
    </source>
</evidence>
<feature type="transmembrane region" description="Helical" evidence="1">
    <location>
        <begin position="27"/>
        <end position="44"/>
    </location>
</feature>
<reference evidence="2 3" key="1">
    <citation type="journal article" date="2018" name="Sci. Rep.">
        <title>Genomic signatures of local adaptation to the degree of environmental predictability in rotifers.</title>
        <authorList>
            <person name="Franch-Gras L."/>
            <person name="Hahn C."/>
            <person name="Garcia-Roger E.M."/>
            <person name="Carmona M.J."/>
            <person name="Serra M."/>
            <person name="Gomez A."/>
        </authorList>
    </citation>
    <scope>NUCLEOTIDE SEQUENCE [LARGE SCALE GENOMIC DNA]</scope>
    <source>
        <strain evidence="2">HYR1</strain>
    </source>
</reference>
<proteinExistence type="predicted"/>
<dbReference type="Proteomes" id="UP000276133">
    <property type="component" value="Unassembled WGS sequence"/>
</dbReference>
<sequence length="60" mass="7499">MRLENFRFKDYILNEFHSLKFRKFNTCYFPLHFTTIILFFLLLMEKINLSQDAFKIILKF</sequence>
<gene>
    <name evidence="2" type="ORF">BpHYR1_017939</name>
</gene>
<keyword evidence="3" id="KW-1185">Reference proteome</keyword>
<keyword evidence="1" id="KW-0812">Transmembrane</keyword>
<dbReference type="AlphaFoldDB" id="A0A3M7Q0P9"/>